<feature type="transmembrane region" description="Helical" evidence="2">
    <location>
        <begin position="33"/>
        <end position="52"/>
    </location>
</feature>
<feature type="transmembrane region" description="Helical" evidence="2">
    <location>
        <begin position="204"/>
        <end position="225"/>
    </location>
</feature>
<evidence type="ECO:0000313" key="4">
    <source>
        <dbReference type="Proteomes" id="UP000887568"/>
    </source>
</evidence>
<keyword evidence="2" id="KW-0812">Transmembrane</keyword>
<keyword evidence="2" id="KW-1133">Transmembrane helix</keyword>
<dbReference type="OMA" id="CETEMWA"/>
<keyword evidence="4" id="KW-1185">Reference proteome</keyword>
<feature type="region of interest" description="Disordered" evidence="1">
    <location>
        <begin position="318"/>
        <end position="351"/>
    </location>
</feature>
<name>A0A914BEI1_PATMI</name>
<evidence type="ECO:0000256" key="2">
    <source>
        <dbReference type="SAM" id="Phobius"/>
    </source>
</evidence>
<dbReference type="AlphaFoldDB" id="A0A914BEI1"/>
<proteinExistence type="predicted"/>
<dbReference type="PANTHER" id="PTHR22168">
    <property type="entry name" value="TMEM26 PROTEIN"/>
    <property type="match status" value="1"/>
</dbReference>
<dbReference type="GeneID" id="119742544"/>
<sequence>MTLLSKSKAIFVRLLFGAHGTLAVVALVNITGFQWFFLAECLVAVSLLETFVTLKVNKHAEWKWFLPSVFLYLLWIVPPIVLLESYAMDYRHFRLDLSDTGRCFVDFNDACVSQNGSVIYVEDGGDDLSNGVLDQTTYDYARHYALVFQQTMMLVLIGGRWLGPKGALTRDQLSQLLLALTGMAADMLEFVTETVKLEETACNYLLIYIILGIWAWSLLQFTLGLTATKQKKSRVVGPSPSINPITSIATCCETEMWALMVSVIMQDGPYLTMRLYIMFTVQNFGQTMIFFTAKNGILFLLQVYRLYVVIIERRRAGRKGRGREAGSEDEDEEGVFEIEEARTPTTPVDEF</sequence>
<accession>A0A914BEI1</accession>
<feature type="transmembrane region" description="Helical" evidence="2">
    <location>
        <begin position="285"/>
        <end position="311"/>
    </location>
</feature>
<feature type="compositionally biased region" description="Acidic residues" evidence="1">
    <location>
        <begin position="327"/>
        <end position="338"/>
    </location>
</feature>
<dbReference type="PANTHER" id="PTHR22168:SF7">
    <property type="entry name" value="TRANSMEMBRANE PROTEIN 26-LIKE"/>
    <property type="match status" value="1"/>
</dbReference>
<evidence type="ECO:0000256" key="1">
    <source>
        <dbReference type="SAM" id="MobiDB-lite"/>
    </source>
</evidence>
<dbReference type="InterPro" id="IPR019169">
    <property type="entry name" value="Transmembrane_26"/>
</dbReference>
<protein>
    <recommendedName>
        <fullName evidence="5">Transmembrane protein 26</fullName>
    </recommendedName>
</protein>
<organism evidence="3 4">
    <name type="scientific">Patiria miniata</name>
    <name type="common">Bat star</name>
    <name type="synonym">Asterina miniata</name>
    <dbReference type="NCBI Taxonomy" id="46514"/>
    <lineage>
        <taxon>Eukaryota</taxon>
        <taxon>Metazoa</taxon>
        <taxon>Echinodermata</taxon>
        <taxon>Eleutherozoa</taxon>
        <taxon>Asterozoa</taxon>
        <taxon>Asteroidea</taxon>
        <taxon>Valvatacea</taxon>
        <taxon>Valvatida</taxon>
        <taxon>Asterinidae</taxon>
        <taxon>Patiria</taxon>
    </lineage>
</organism>
<feature type="transmembrane region" description="Helical" evidence="2">
    <location>
        <begin position="64"/>
        <end position="83"/>
    </location>
</feature>
<dbReference type="Pfam" id="PF09772">
    <property type="entry name" value="Tmem26"/>
    <property type="match status" value="1"/>
</dbReference>
<keyword evidence="2" id="KW-0472">Membrane</keyword>
<dbReference type="OrthoDB" id="10042902at2759"/>
<dbReference type="RefSeq" id="XP_038074484.1">
    <property type="nucleotide sequence ID" value="XM_038218556.1"/>
</dbReference>
<dbReference type="EnsemblMetazoa" id="XM_038218556.1">
    <property type="protein sequence ID" value="XP_038074484.1"/>
    <property type="gene ID" value="LOC119742544"/>
</dbReference>
<evidence type="ECO:0008006" key="5">
    <source>
        <dbReference type="Google" id="ProtNLM"/>
    </source>
</evidence>
<reference evidence="3" key="1">
    <citation type="submission" date="2022-11" db="UniProtKB">
        <authorList>
            <consortium name="EnsemblMetazoa"/>
        </authorList>
    </citation>
    <scope>IDENTIFICATION</scope>
</reference>
<dbReference type="Proteomes" id="UP000887568">
    <property type="component" value="Unplaced"/>
</dbReference>
<evidence type="ECO:0000313" key="3">
    <source>
        <dbReference type="EnsemblMetazoa" id="XP_038074484.1"/>
    </source>
</evidence>